<feature type="compositionally biased region" description="Low complexity" evidence="1">
    <location>
        <begin position="246"/>
        <end position="261"/>
    </location>
</feature>
<feature type="region of interest" description="Disordered" evidence="1">
    <location>
        <begin position="292"/>
        <end position="332"/>
    </location>
</feature>
<feature type="compositionally biased region" description="Polar residues" evidence="1">
    <location>
        <begin position="159"/>
        <end position="174"/>
    </location>
</feature>
<evidence type="ECO:0000256" key="1">
    <source>
        <dbReference type="SAM" id="MobiDB-lite"/>
    </source>
</evidence>
<gene>
    <name evidence="2" type="ORF">g.13880</name>
</gene>
<feature type="compositionally biased region" description="Polar residues" evidence="1">
    <location>
        <begin position="33"/>
        <end position="42"/>
    </location>
</feature>
<feature type="compositionally biased region" description="Polar residues" evidence="1">
    <location>
        <begin position="130"/>
        <end position="149"/>
    </location>
</feature>
<feature type="compositionally biased region" description="Polar residues" evidence="1">
    <location>
        <begin position="313"/>
        <end position="322"/>
    </location>
</feature>
<dbReference type="OrthoDB" id="410920at2759"/>
<feature type="region of interest" description="Disordered" evidence="1">
    <location>
        <begin position="130"/>
        <end position="269"/>
    </location>
</feature>
<feature type="non-terminal residue" evidence="2">
    <location>
        <position position="1"/>
    </location>
</feature>
<name>A0A1E1WR35_PECGO</name>
<feature type="compositionally biased region" description="Basic and acidic residues" evidence="1">
    <location>
        <begin position="222"/>
        <end position="231"/>
    </location>
</feature>
<dbReference type="EMBL" id="GDQN01001763">
    <property type="protein sequence ID" value="JAT89291.1"/>
    <property type="molecule type" value="Transcribed_RNA"/>
</dbReference>
<dbReference type="AlphaFoldDB" id="A0A1E1WR35"/>
<sequence length="332" mass="37458">LSSIIASYVVIPNPPEDLQVVPTMSSDEENQKENPPNTGKSNSEVERKPFAQLPERSDVIPNPNVTSLVYYRDDQPIFCMPINDFLSMNVRVPSIITDFSSTRRIMDRAAIVTPSQLSRMDRAAIANLTANQNNQRDRSPISTPNANQNHIERNHVERTTLTSSNQRSQRQITVQRVGRDARPLQAPEISRYQHMFGPNQQTPRLEQPIPRRPEVQNLVPDSRPERSENTRLRTLAQRIPRLNPVTATTTSNGQSSSSSSSGGSGDFRVMPWSERSRLQFDRTLDHDYVLRMPNPDGLRAPNSNSNNRVPSSTLNAESINQRQIEDNAEDSN</sequence>
<evidence type="ECO:0000313" key="2">
    <source>
        <dbReference type="EMBL" id="JAT89291.1"/>
    </source>
</evidence>
<reference evidence="2" key="1">
    <citation type="submission" date="2015-09" db="EMBL/GenBank/DDBJ databases">
        <title>De novo assembly of Pectinophora gossypiella (Pink Bollworm) gut transcriptome.</title>
        <authorList>
            <person name="Tassone E.E."/>
        </authorList>
    </citation>
    <scope>NUCLEOTIDE SEQUENCE</scope>
</reference>
<proteinExistence type="predicted"/>
<organism evidence="2">
    <name type="scientific">Pectinophora gossypiella</name>
    <name type="common">Cotton pink bollworm</name>
    <name type="synonym">Depressaria gossypiella</name>
    <dbReference type="NCBI Taxonomy" id="13191"/>
    <lineage>
        <taxon>Eukaryota</taxon>
        <taxon>Metazoa</taxon>
        <taxon>Ecdysozoa</taxon>
        <taxon>Arthropoda</taxon>
        <taxon>Hexapoda</taxon>
        <taxon>Insecta</taxon>
        <taxon>Pterygota</taxon>
        <taxon>Neoptera</taxon>
        <taxon>Endopterygota</taxon>
        <taxon>Lepidoptera</taxon>
        <taxon>Glossata</taxon>
        <taxon>Ditrysia</taxon>
        <taxon>Gelechioidea</taxon>
        <taxon>Gelechiidae</taxon>
        <taxon>Apatetrinae</taxon>
        <taxon>Pectinophora</taxon>
    </lineage>
</organism>
<feature type="region of interest" description="Disordered" evidence="1">
    <location>
        <begin position="16"/>
        <end position="45"/>
    </location>
</feature>
<feature type="compositionally biased region" description="Low complexity" evidence="1">
    <location>
        <begin position="301"/>
        <end position="312"/>
    </location>
</feature>
<protein>
    <submittedName>
        <fullName evidence="2">Uncharacterized protein</fullName>
    </submittedName>
</protein>
<accession>A0A1E1WR35</accession>